<protein>
    <submittedName>
        <fullName evidence="2">Uncharacterized protein</fullName>
    </submittedName>
</protein>
<dbReference type="EMBL" id="BNJG01000001">
    <property type="protein sequence ID" value="GHO52139.1"/>
    <property type="molecule type" value="Genomic_DNA"/>
</dbReference>
<gene>
    <name evidence="2" type="ORF">KSB_06140</name>
</gene>
<reference evidence="2 3" key="1">
    <citation type="journal article" date="2021" name="Int. J. Syst. Evol. Microbiol.">
        <title>Reticulibacter mediterranei gen. nov., sp. nov., within the new family Reticulibacteraceae fam. nov., and Ktedonospora formicarum gen. nov., sp. nov., Ktedonobacter robiniae sp. nov., Dictyobacter formicarum sp. nov. and Dictyobacter arantiisoli sp. nov., belonging to the class Ktedonobacteria.</title>
        <authorList>
            <person name="Yabe S."/>
            <person name="Zheng Y."/>
            <person name="Wang C.M."/>
            <person name="Sakai Y."/>
            <person name="Abe K."/>
            <person name="Yokota A."/>
            <person name="Donadio S."/>
            <person name="Cavaletti L."/>
            <person name="Monciardini P."/>
        </authorList>
    </citation>
    <scope>NUCLEOTIDE SEQUENCE [LARGE SCALE GENOMIC DNA]</scope>
    <source>
        <strain evidence="2 3">SOSP1-30</strain>
    </source>
</reference>
<name>A0ABQ3UHE7_9CHLR</name>
<proteinExistence type="predicted"/>
<keyword evidence="3" id="KW-1185">Reference proteome</keyword>
<evidence type="ECO:0000313" key="2">
    <source>
        <dbReference type="EMBL" id="GHO52139.1"/>
    </source>
</evidence>
<evidence type="ECO:0000256" key="1">
    <source>
        <dbReference type="SAM" id="MobiDB-lite"/>
    </source>
</evidence>
<comment type="caution">
    <text evidence="2">The sequence shown here is derived from an EMBL/GenBank/DDBJ whole genome shotgun (WGS) entry which is preliminary data.</text>
</comment>
<dbReference type="Proteomes" id="UP000654345">
    <property type="component" value="Unassembled WGS sequence"/>
</dbReference>
<accession>A0ABQ3UHE7</accession>
<evidence type="ECO:0000313" key="3">
    <source>
        <dbReference type="Proteomes" id="UP000654345"/>
    </source>
</evidence>
<feature type="region of interest" description="Disordered" evidence="1">
    <location>
        <begin position="37"/>
        <end position="73"/>
    </location>
</feature>
<sequence length="73" mass="8024">MFAWSLPVLAEICPTLLNGEFIKLMHETACRVHAGMDSSPPRKVHASMDPTNSYNAGTFMGKPNPQLSNFETS</sequence>
<organism evidence="2 3">
    <name type="scientific">Ktedonobacter robiniae</name>
    <dbReference type="NCBI Taxonomy" id="2778365"/>
    <lineage>
        <taxon>Bacteria</taxon>
        <taxon>Bacillati</taxon>
        <taxon>Chloroflexota</taxon>
        <taxon>Ktedonobacteria</taxon>
        <taxon>Ktedonobacterales</taxon>
        <taxon>Ktedonobacteraceae</taxon>
        <taxon>Ktedonobacter</taxon>
    </lineage>
</organism>